<dbReference type="InterPro" id="IPR036890">
    <property type="entry name" value="HATPase_C_sf"/>
</dbReference>
<reference evidence="4" key="1">
    <citation type="submission" date="2023-02" db="EMBL/GenBank/DDBJ databases">
        <title>Nocardiopsis ansamitocini NBRC 112285.</title>
        <authorList>
            <person name="Ichikawa N."/>
            <person name="Sato H."/>
            <person name="Tonouchi N."/>
        </authorList>
    </citation>
    <scope>NUCLEOTIDE SEQUENCE</scope>
    <source>
        <strain evidence="4">NBRC 112285</strain>
    </source>
</reference>
<sequence length="319" mass="34078">MPGDGMSAGPKVEGSSFTHDGLLFHSPSELCAAVVPLIRSAAAHGDHIVAVLGAEPAEAVRQVLPDRQHAAVNFVERESFYDAPGRTLAALHRLTLLHPDQRITVIGQPVLPDEIPLELREWQRLDSVLGVALSGARMSLRCVHDANALSGAAIESMYQTHPAMVGPDGPQPNPRCIGHSDLMARTTAEPLSPPEGPVEALEIISDLPTLRDQVVRVATAMGVPKDRAGDLVVAVNEMAANVLEHGAGKGTISLWRPAGRIVCDVFDEGGRLTDPLSGYYPVDSLSVRGYGLWITRQVCDFMEVRGGPGGSIVRLHFKV</sequence>
<evidence type="ECO:0000313" key="5">
    <source>
        <dbReference type="Proteomes" id="UP001165092"/>
    </source>
</evidence>
<dbReference type="PANTHER" id="PTHR35526">
    <property type="entry name" value="ANTI-SIGMA-F FACTOR RSBW-RELATED"/>
    <property type="match status" value="1"/>
</dbReference>
<evidence type="ECO:0000259" key="3">
    <source>
        <dbReference type="Pfam" id="PF14417"/>
    </source>
</evidence>
<evidence type="ECO:0000313" key="4">
    <source>
        <dbReference type="EMBL" id="GLU47523.1"/>
    </source>
</evidence>
<keyword evidence="5" id="KW-1185">Reference proteome</keyword>
<dbReference type="Proteomes" id="UP001165092">
    <property type="component" value="Unassembled WGS sequence"/>
</dbReference>
<accession>A0A9W6UIK4</accession>
<dbReference type="Gene3D" id="3.30.565.10">
    <property type="entry name" value="Histidine kinase-like ATPase, C-terminal domain"/>
    <property type="match status" value="1"/>
</dbReference>
<proteinExistence type="predicted"/>
<keyword evidence="1" id="KW-0418">Kinase</keyword>
<dbReference type="Pfam" id="PF13581">
    <property type="entry name" value="HATPase_c_2"/>
    <property type="match status" value="1"/>
</dbReference>
<organism evidence="4 5">
    <name type="scientific">Nocardiopsis ansamitocini</name>
    <dbReference type="NCBI Taxonomy" id="1670832"/>
    <lineage>
        <taxon>Bacteria</taxon>
        <taxon>Bacillati</taxon>
        <taxon>Actinomycetota</taxon>
        <taxon>Actinomycetes</taxon>
        <taxon>Streptosporangiales</taxon>
        <taxon>Nocardiopsidaceae</taxon>
        <taxon>Nocardiopsis</taxon>
    </lineage>
</organism>
<dbReference type="InterPro" id="IPR047718">
    <property type="entry name" value="RsbA-like_anti_sig"/>
</dbReference>
<comment type="caution">
    <text evidence="4">The sequence shown here is derived from an EMBL/GenBank/DDBJ whole genome shotgun (WGS) entry which is preliminary data.</text>
</comment>
<keyword evidence="1" id="KW-0808">Transferase</keyword>
<gene>
    <name evidence="4" type="ORF">Nans01_18740</name>
</gene>
<protein>
    <submittedName>
        <fullName evidence="4">Anti-sigma regulatory factor</fullName>
    </submittedName>
</protein>
<keyword evidence="1" id="KW-0723">Serine/threonine-protein kinase</keyword>
<dbReference type="SUPFAM" id="SSF55874">
    <property type="entry name" value="ATPase domain of HSP90 chaperone/DNA topoisomerase II/histidine kinase"/>
    <property type="match status" value="1"/>
</dbReference>
<dbReference type="CDD" id="cd16936">
    <property type="entry name" value="HATPase_RsbW-like"/>
    <property type="match status" value="1"/>
</dbReference>
<name>A0A9W6UIK4_9ACTN</name>
<evidence type="ECO:0000256" key="1">
    <source>
        <dbReference type="ARBA" id="ARBA00022527"/>
    </source>
</evidence>
<dbReference type="Pfam" id="PF14417">
    <property type="entry name" value="MEDS"/>
    <property type="match status" value="1"/>
</dbReference>
<dbReference type="NCBIfam" id="NF041045">
    <property type="entry name" value="RsbA_anti_sig"/>
    <property type="match status" value="1"/>
</dbReference>
<dbReference type="InterPro" id="IPR003594">
    <property type="entry name" value="HATPase_dom"/>
</dbReference>
<evidence type="ECO:0000259" key="2">
    <source>
        <dbReference type="Pfam" id="PF13581"/>
    </source>
</evidence>
<feature type="domain" description="MEDS" evidence="3">
    <location>
        <begin position="18"/>
        <end position="162"/>
    </location>
</feature>
<feature type="domain" description="Histidine kinase/HSP90-like ATPase" evidence="2">
    <location>
        <begin position="206"/>
        <end position="316"/>
    </location>
</feature>
<dbReference type="AlphaFoldDB" id="A0A9W6UIK4"/>
<dbReference type="InterPro" id="IPR050267">
    <property type="entry name" value="Anti-sigma-factor_SerPK"/>
</dbReference>
<dbReference type="GO" id="GO:0004674">
    <property type="term" value="F:protein serine/threonine kinase activity"/>
    <property type="evidence" value="ECO:0007669"/>
    <property type="project" value="UniProtKB-KW"/>
</dbReference>
<dbReference type="PANTHER" id="PTHR35526:SF3">
    <property type="entry name" value="ANTI-SIGMA-F FACTOR RSBW"/>
    <property type="match status" value="1"/>
</dbReference>
<dbReference type="EMBL" id="BSQG01000002">
    <property type="protein sequence ID" value="GLU47523.1"/>
    <property type="molecule type" value="Genomic_DNA"/>
</dbReference>
<dbReference type="InterPro" id="IPR025847">
    <property type="entry name" value="MEDS_domain"/>
</dbReference>